<evidence type="ECO:0000313" key="2">
    <source>
        <dbReference type="Proteomes" id="UP000236316"/>
    </source>
</evidence>
<protein>
    <submittedName>
        <fullName evidence="1">Uncharacterized protein</fullName>
    </submittedName>
</protein>
<gene>
    <name evidence="1" type="ORF">ORPV_117</name>
</gene>
<dbReference type="KEGG" id="vg:35381831"/>
<reference evidence="1" key="1">
    <citation type="submission" date="2017-08" db="EMBL/GenBank/DDBJ databases">
        <authorList>
            <consortium name="Urmite Genomes"/>
        </authorList>
    </citation>
    <scope>NUCLEOTIDE SEQUENCE [LARGE SCALE GENOMIC DNA]</scope>
    <source>
        <strain evidence="1">IHUMI-LCC2</strain>
    </source>
</reference>
<accession>A0A2I2L3C0</accession>
<evidence type="ECO:0000313" key="1">
    <source>
        <dbReference type="EMBL" id="SNW62021.1"/>
    </source>
</evidence>
<keyword evidence="2" id="KW-1185">Reference proteome</keyword>
<organism evidence="1">
    <name type="scientific">Orpheovirus IHUMI-LCC2</name>
    <dbReference type="NCBI Taxonomy" id="2023057"/>
    <lineage>
        <taxon>Viruses</taxon>
        <taxon>Varidnaviria</taxon>
        <taxon>Bamfordvirae</taxon>
        <taxon>Nucleocytoviricota</taxon>
        <taxon>Megaviricetes</taxon>
        <taxon>Pimascovirales</taxon>
        <taxon>Ocovirineae</taxon>
        <taxon>Orpheoviridae</taxon>
        <taxon>Alphaorpheovirus</taxon>
        <taxon>Alphaorpheovirus massiliense</taxon>
    </lineage>
</organism>
<dbReference type="GeneID" id="35381831"/>
<dbReference type="Proteomes" id="UP000236316">
    <property type="component" value="Segment"/>
</dbReference>
<feature type="non-terminal residue" evidence="1">
    <location>
        <position position="1"/>
    </location>
</feature>
<sequence length="335" mass="39832">LIYDIYYKLCKMDYLFIQCGTIKKRYDIKVRERIDSIFPQLSELVKDNILELQCFKLQDEEIMECMDFLLSIIPIEDLDIRYINKNNYILLQNYIYYYYKETPGKFCLNLIILFEYFVAQISINTIICLMSIVGRDNLQIMDEVVIKYINDHVKSVKYMKKFLPAIFKILAYNGIQSSMCDPIYIDKNWLCKNFKPTDKLGGYYIPKKKNYHITYIYKDNHQALMHHRCDVKAIDDNIFGITCKIDDVKYWEYKREECELILMGCDVDYIISYKDLNCISFDIMYGLINIMYEGKALGMENIKSMTCIINGNVLYNKLFNTTIDDICEIILDIID</sequence>
<name>A0A2I2L3C0_9VIRU</name>
<proteinExistence type="predicted"/>
<dbReference type="RefSeq" id="YP_009448323.1">
    <property type="nucleotide sequence ID" value="NC_036594.1"/>
</dbReference>
<dbReference type="EMBL" id="LT906555">
    <property type="protein sequence ID" value="SNW62021.1"/>
    <property type="molecule type" value="Genomic_DNA"/>
</dbReference>